<dbReference type="Gene3D" id="3.30.700.10">
    <property type="entry name" value="Glycoprotein, Type 4 Pilin"/>
    <property type="match status" value="1"/>
</dbReference>
<protein>
    <submittedName>
        <fullName evidence="2">MSHA pilin protein MshA</fullName>
    </submittedName>
</protein>
<dbReference type="STRING" id="1159017.SAMN02927930_01263"/>
<sequence>MKTQQKGFTLIELIIVIVVLGILAVTAAPQFFNFSSDARVATLKGIEGSIKGANQMVYGRASIQGATLGASTVKVRGNTTVNTYNGYVQAADLKEILDAADFTFIVKTAGNYTETAPGTPTTPGVYYVISSDITLASNDADGVEAAACYLKYTDSASANAEPTIDIEDDGC</sequence>
<evidence type="ECO:0000256" key="1">
    <source>
        <dbReference type="SAM" id="Phobius"/>
    </source>
</evidence>
<dbReference type="AlphaFoldDB" id="A0A1G6CJS3"/>
<dbReference type="InterPro" id="IPR045584">
    <property type="entry name" value="Pilin-like"/>
</dbReference>
<dbReference type="OrthoDB" id="5902365at2"/>
<name>A0A1G6CJS3_9GAMM</name>
<keyword evidence="1" id="KW-0472">Membrane</keyword>
<reference evidence="3" key="1">
    <citation type="submission" date="2016-10" db="EMBL/GenBank/DDBJ databases">
        <authorList>
            <person name="Varghese N."/>
            <person name="Submissions S."/>
        </authorList>
    </citation>
    <scope>NUCLEOTIDE SEQUENCE [LARGE SCALE GENOMIC DNA]</scope>
    <source>
        <strain evidence="3">CGMCC 1.10824</strain>
    </source>
</reference>
<dbReference type="Proteomes" id="UP000199626">
    <property type="component" value="Unassembled WGS sequence"/>
</dbReference>
<keyword evidence="1" id="KW-0812">Transmembrane</keyword>
<evidence type="ECO:0000313" key="3">
    <source>
        <dbReference type="Proteomes" id="UP000199626"/>
    </source>
</evidence>
<dbReference type="InterPro" id="IPR012902">
    <property type="entry name" value="N_methyl_site"/>
</dbReference>
<dbReference type="NCBIfam" id="TIGR02532">
    <property type="entry name" value="IV_pilin_GFxxxE"/>
    <property type="match status" value="1"/>
</dbReference>
<dbReference type="EMBL" id="FMXN01000006">
    <property type="protein sequence ID" value="SDB33091.1"/>
    <property type="molecule type" value="Genomic_DNA"/>
</dbReference>
<proteinExistence type="predicted"/>
<accession>A0A1G6CJS3</accession>
<keyword evidence="1" id="KW-1133">Transmembrane helix</keyword>
<dbReference type="SUPFAM" id="SSF54523">
    <property type="entry name" value="Pili subunits"/>
    <property type="match status" value="1"/>
</dbReference>
<keyword evidence="3" id="KW-1185">Reference proteome</keyword>
<gene>
    <name evidence="2" type="ORF">SAMN02927930_01263</name>
</gene>
<feature type="transmembrane region" description="Helical" evidence="1">
    <location>
        <begin position="7"/>
        <end position="32"/>
    </location>
</feature>
<dbReference type="RefSeq" id="WP_092592838.1">
    <property type="nucleotide sequence ID" value="NZ_FMXN01000006.1"/>
</dbReference>
<dbReference type="PROSITE" id="PS00409">
    <property type="entry name" value="PROKAR_NTER_METHYL"/>
    <property type="match status" value="1"/>
</dbReference>
<evidence type="ECO:0000313" key="2">
    <source>
        <dbReference type="EMBL" id="SDB33091.1"/>
    </source>
</evidence>
<organism evidence="2 3">
    <name type="scientific">Pseudidiomarina indica</name>
    <dbReference type="NCBI Taxonomy" id="1159017"/>
    <lineage>
        <taxon>Bacteria</taxon>
        <taxon>Pseudomonadati</taxon>
        <taxon>Pseudomonadota</taxon>
        <taxon>Gammaproteobacteria</taxon>
        <taxon>Alteromonadales</taxon>
        <taxon>Idiomarinaceae</taxon>
        <taxon>Pseudidiomarina</taxon>
    </lineage>
</organism>
<dbReference type="Pfam" id="PF07963">
    <property type="entry name" value="N_methyl"/>
    <property type="match status" value="1"/>
</dbReference>